<dbReference type="CDD" id="cd04332">
    <property type="entry name" value="YbaK_like"/>
    <property type="match status" value="1"/>
</dbReference>
<feature type="domain" description="YbaK/aminoacyl-tRNA synthetase-associated" evidence="1">
    <location>
        <begin position="30"/>
        <end position="141"/>
    </location>
</feature>
<dbReference type="InterPro" id="IPR007214">
    <property type="entry name" value="YbaK/aa-tRNA-synth-assoc-dom"/>
</dbReference>
<dbReference type="Pfam" id="PF04073">
    <property type="entry name" value="tRNA_edit"/>
    <property type="match status" value="1"/>
</dbReference>
<dbReference type="RefSeq" id="WP_090365871.1">
    <property type="nucleotide sequence ID" value="NZ_FNEM01000011.1"/>
</dbReference>
<protein>
    <submittedName>
        <fullName evidence="2">Ala-tRNA(Pro) deacylase</fullName>
    </submittedName>
</protein>
<reference evidence="3" key="1">
    <citation type="submission" date="2016-10" db="EMBL/GenBank/DDBJ databases">
        <authorList>
            <person name="Varghese N."/>
            <person name="Submissions S."/>
        </authorList>
    </citation>
    <scope>NUCLEOTIDE SEQUENCE [LARGE SCALE GENOMIC DNA]</scope>
    <source>
        <strain evidence="3">DSM 23317</strain>
    </source>
</reference>
<dbReference type="GO" id="GO:0002161">
    <property type="term" value="F:aminoacyl-tRNA deacylase activity"/>
    <property type="evidence" value="ECO:0007669"/>
    <property type="project" value="InterPro"/>
</dbReference>
<evidence type="ECO:0000313" key="3">
    <source>
        <dbReference type="Proteomes" id="UP000199527"/>
    </source>
</evidence>
<dbReference type="OrthoDB" id="9786549at2"/>
<evidence type="ECO:0000313" key="2">
    <source>
        <dbReference type="EMBL" id="SDJ64792.1"/>
    </source>
</evidence>
<gene>
    <name evidence="2" type="ORF">SAMN04488540_11127</name>
</gene>
<sequence>MGVAISVIDYLEELGVQYQLVPHAHSQSSIQSALSAGVSARQTAKSVMLEDNEGRRVMAVIPAANRVVIQQLSQQLKRELHLIPESKLKGQFDDCELGALPGVGDPYNVLAVYDDALEGEDHVYLEAGDHEHLIRISNQGMKALMADHPHGRFSATAVYNEKPRRAWDWQ</sequence>
<name>A0A1G8VFD6_9GAMM</name>
<dbReference type="Proteomes" id="UP000199527">
    <property type="component" value="Unassembled WGS sequence"/>
</dbReference>
<dbReference type="InterPro" id="IPR036754">
    <property type="entry name" value="YbaK/aa-tRNA-synt-asso_dom_sf"/>
</dbReference>
<evidence type="ECO:0000259" key="1">
    <source>
        <dbReference type="Pfam" id="PF04073"/>
    </source>
</evidence>
<proteinExistence type="predicted"/>
<dbReference type="SUPFAM" id="SSF55826">
    <property type="entry name" value="YbaK/ProRS associated domain"/>
    <property type="match status" value="1"/>
</dbReference>
<accession>A0A1G8VFD6</accession>
<dbReference type="AlphaFoldDB" id="A0A1G8VFD6"/>
<keyword evidence="3" id="KW-1185">Reference proteome</keyword>
<dbReference type="Gene3D" id="3.90.960.10">
    <property type="entry name" value="YbaK/aminoacyl-tRNA synthetase-associated domain"/>
    <property type="match status" value="1"/>
</dbReference>
<organism evidence="2 3">
    <name type="scientific">Ferrimonas sediminum</name>
    <dbReference type="NCBI Taxonomy" id="718193"/>
    <lineage>
        <taxon>Bacteria</taxon>
        <taxon>Pseudomonadati</taxon>
        <taxon>Pseudomonadota</taxon>
        <taxon>Gammaproteobacteria</taxon>
        <taxon>Alteromonadales</taxon>
        <taxon>Ferrimonadaceae</taxon>
        <taxon>Ferrimonas</taxon>
    </lineage>
</organism>
<dbReference type="EMBL" id="FNEM01000011">
    <property type="protein sequence ID" value="SDJ64792.1"/>
    <property type="molecule type" value="Genomic_DNA"/>
</dbReference>